<evidence type="ECO:0000256" key="1">
    <source>
        <dbReference type="SAM" id="MobiDB-lite"/>
    </source>
</evidence>
<protein>
    <submittedName>
        <fullName evidence="2">Uncharacterized protein</fullName>
    </submittedName>
</protein>
<keyword evidence="3" id="KW-1185">Reference proteome</keyword>
<name>A0ABR5Y9B5_9SPHN</name>
<organism evidence="2 3">
    <name type="scientific">Sphingomonas hankookensis</name>
    <dbReference type="NCBI Taxonomy" id="563996"/>
    <lineage>
        <taxon>Bacteria</taxon>
        <taxon>Pseudomonadati</taxon>
        <taxon>Pseudomonadota</taxon>
        <taxon>Alphaproteobacteria</taxon>
        <taxon>Sphingomonadales</taxon>
        <taxon>Sphingomonadaceae</taxon>
        <taxon>Sphingomonas</taxon>
    </lineage>
</organism>
<evidence type="ECO:0000313" key="3">
    <source>
        <dbReference type="Proteomes" id="UP000076609"/>
    </source>
</evidence>
<dbReference type="Proteomes" id="UP000076609">
    <property type="component" value="Unassembled WGS sequence"/>
</dbReference>
<sequence>MIELQPDGVQIFDGPMDPHAPRPEPPKPRAGIVVESISLSTGKSAWSITQSVTNFWKADILEISPNGRYALISWPNRRSLVVQAALIDLRNGATVQMFPMSASGGQAGFTDNGDVIWIRVAGKFRFYRRS</sequence>
<gene>
    <name evidence="2" type="ORF">AVT10_08410</name>
</gene>
<dbReference type="EMBL" id="LQQO01000063">
    <property type="protein sequence ID" value="KZE08569.1"/>
    <property type="molecule type" value="Genomic_DNA"/>
</dbReference>
<feature type="region of interest" description="Disordered" evidence="1">
    <location>
        <begin position="1"/>
        <end position="28"/>
    </location>
</feature>
<accession>A0ABR5Y9B5</accession>
<comment type="caution">
    <text evidence="2">The sequence shown here is derived from an EMBL/GenBank/DDBJ whole genome shotgun (WGS) entry which is preliminary data.</text>
</comment>
<reference evidence="3" key="1">
    <citation type="submission" date="2016-01" db="EMBL/GenBank/DDBJ databases">
        <title>Draft genome of Chromobacterium sp. F49.</title>
        <authorList>
            <person name="Hong K.W."/>
        </authorList>
    </citation>
    <scope>NUCLEOTIDE SEQUENCE [LARGE SCALE GENOMIC DNA]</scope>
    <source>
        <strain evidence="3">CN3</strain>
    </source>
</reference>
<proteinExistence type="predicted"/>
<evidence type="ECO:0000313" key="2">
    <source>
        <dbReference type="EMBL" id="KZE08569.1"/>
    </source>
</evidence>